<accession>W4MFD2</accession>
<feature type="domain" description="Iminophenyl-pyruvate dimer synthase" evidence="1">
    <location>
        <begin position="18"/>
        <end position="170"/>
    </location>
</feature>
<dbReference type="InterPro" id="IPR012347">
    <property type="entry name" value="Ferritin-like"/>
</dbReference>
<organism evidence="2 3">
    <name type="scientific">Candidatus Entotheonella gemina</name>
    <dbReference type="NCBI Taxonomy" id="1429439"/>
    <lineage>
        <taxon>Bacteria</taxon>
        <taxon>Pseudomonadati</taxon>
        <taxon>Nitrospinota/Tectimicrobiota group</taxon>
        <taxon>Candidatus Tectimicrobiota</taxon>
        <taxon>Candidatus Entotheonellia</taxon>
        <taxon>Candidatus Entotheonellales</taxon>
        <taxon>Candidatus Entotheonellaceae</taxon>
        <taxon>Candidatus Entotheonella</taxon>
    </lineage>
</organism>
<dbReference type="PANTHER" id="PTHR34400:SF4">
    <property type="entry name" value="MEMBRANE PROTEIN"/>
    <property type="match status" value="1"/>
</dbReference>
<sequence>MTEGATPQWTIEDLKRHLQYTVDLELFTIPFYLTALYSIQDSTSDAYKLIQSVVIEEMLHLELACNLNRVFGQIPLAKPLAYDYDKGAIPHINEGMDHIDPKLKAQLTPHVIKLGSCSENTINVMALVELPEDRTGRQPDMNPSSTEYGSIGLLYDAVHFGVNQLYETYVNTDISLVQLDGQFLSDFEGRPLQI</sequence>
<proteinExistence type="predicted"/>
<evidence type="ECO:0000259" key="1">
    <source>
        <dbReference type="Pfam" id="PF12902"/>
    </source>
</evidence>
<name>W4MFD2_9BACT</name>
<dbReference type="Pfam" id="PF12902">
    <property type="entry name" value="Ferritin-like"/>
    <property type="match status" value="1"/>
</dbReference>
<evidence type="ECO:0000313" key="3">
    <source>
        <dbReference type="Proteomes" id="UP000019140"/>
    </source>
</evidence>
<dbReference type="HOGENOM" id="CLU_1400244_0_0_7"/>
<evidence type="ECO:0000313" key="2">
    <source>
        <dbReference type="EMBL" id="ETX08641.1"/>
    </source>
</evidence>
<protein>
    <recommendedName>
        <fullName evidence="1">Iminophenyl-pyruvate dimer synthase domain-containing protein</fullName>
    </recommendedName>
</protein>
<keyword evidence="3" id="KW-1185">Reference proteome</keyword>
<gene>
    <name evidence="2" type="ORF">ETSY2_04180</name>
</gene>
<dbReference type="EMBL" id="AZHX01000168">
    <property type="protein sequence ID" value="ETX08641.1"/>
    <property type="molecule type" value="Genomic_DNA"/>
</dbReference>
<dbReference type="PANTHER" id="PTHR34400">
    <property type="match status" value="1"/>
</dbReference>
<reference evidence="2 3" key="1">
    <citation type="journal article" date="2014" name="Nature">
        <title>An environmental bacterial taxon with a large and distinct metabolic repertoire.</title>
        <authorList>
            <person name="Wilson M.C."/>
            <person name="Mori T."/>
            <person name="Ruckert C."/>
            <person name="Uria A.R."/>
            <person name="Helf M.J."/>
            <person name="Takada K."/>
            <person name="Gernert C."/>
            <person name="Steffens U.A."/>
            <person name="Heycke N."/>
            <person name="Schmitt S."/>
            <person name="Rinke C."/>
            <person name="Helfrich E.J."/>
            <person name="Brachmann A.O."/>
            <person name="Gurgui C."/>
            <person name="Wakimoto T."/>
            <person name="Kracht M."/>
            <person name="Crusemann M."/>
            <person name="Hentschel U."/>
            <person name="Abe I."/>
            <person name="Matsunaga S."/>
            <person name="Kalinowski J."/>
            <person name="Takeyama H."/>
            <person name="Piel J."/>
        </authorList>
    </citation>
    <scope>NUCLEOTIDE SEQUENCE [LARGE SCALE GENOMIC DNA]</scope>
    <source>
        <strain evidence="3">TSY2</strain>
    </source>
</reference>
<dbReference type="AlphaFoldDB" id="W4MFD2"/>
<comment type="caution">
    <text evidence="2">The sequence shown here is derived from an EMBL/GenBank/DDBJ whole genome shotgun (WGS) entry which is preliminary data.</text>
</comment>
<dbReference type="Proteomes" id="UP000019140">
    <property type="component" value="Unassembled WGS sequence"/>
</dbReference>
<dbReference type="InterPro" id="IPR026820">
    <property type="entry name" value="VioB/RebD_dom"/>
</dbReference>
<dbReference type="Gene3D" id="1.20.1260.10">
    <property type="match status" value="1"/>
</dbReference>